<dbReference type="AlphaFoldDB" id="A0A3D8QBX1"/>
<dbReference type="InterPro" id="IPR052974">
    <property type="entry name" value="GH79_Enzymes"/>
</dbReference>
<proteinExistence type="predicted"/>
<dbReference type="InterPro" id="IPR013780">
    <property type="entry name" value="Glyco_hydro_b"/>
</dbReference>
<keyword evidence="4" id="KW-1185">Reference proteome</keyword>
<reference evidence="3 4" key="1">
    <citation type="journal article" date="2018" name="IMA Fungus">
        <title>IMA Genome-F 9: Draft genome sequence of Annulohypoxylon stygium, Aspergillus mulundensis, Berkeleyomyces basicola (syn. Thielaviopsis basicola), Ceratocystis smalleyi, two Cercospora beticola strains, Coleophoma cylindrospora, Fusarium fracticaudum, Phialophora cf. hyalina, and Morchella septimelata.</title>
        <authorList>
            <person name="Wingfield B.D."/>
            <person name="Bills G.F."/>
            <person name="Dong Y."/>
            <person name="Huang W."/>
            <person name="Nel W.J."/>
            <person name="Swalarsk-Parry B.S."/>
            <person name="Vaghefi N."/>
            <person name="Wilken P.M."/>
            <person name="An Z."/>
            <person name="de Beer Z.W."/>
            <person name="De Vos L."/>
            <person name="Chen L."/>
            <person name="Duong T.A."/>
            <person name="Gao Y."/>
            <person name="Hammerbacher A."/>
            <person name="Kikkert J.R."/>
            <person name="Li Y."/>
            <person name="Li H."/>
            <person name="Li K."/>
            <person name="Li Q."/>
            <person name="Liu X."/>
            <person name="Ma X."/>
            <person name="Naidoo K."/>
            <person name="Pethybridge S.J."/>
            <person name="Sun J."/>
            <person name="Steenkamp E.T."/>
            <person name="van der Nest M.A."/>
            <person name="van Wyk S."/>
            <person name="Wingfield M.J."/>
            <person name="Xiong C."/>
            <person name="Yue Q."/>
            <person name="Zhang X."/>
        </authorList>
    </citation>
    <scope>NUCLEOTIDE SEQUENCE [LARGE SCALE GENOMIC DNA]</scope>
    <source>
        <strain evidence="3 4">BP5796</strain>
    </source>
</reference>
<dbReference type="InterPro" id="IPR031728">
    <property type="entry name" value="GlcAase_C"/>
</dbReference>
<feature type="signal peptide" evidence="1">
    <location>
        <begin position="1"/>
        <end position="20"/>
    </location>
</feature>
<dbReference type="PANTHER" id="PTHR36183">
    <property type="entry name" value="BETA-GLUCURONIDASE"/>
    <property type="match status" value="1"/>
</dbReference>
<accession>A0A3D8QBX1</accession>
<dbReference type="OrthoDB" id="2831684at2759"/>
<dbReference type="Pfam" id="PF16862">
    <property type="entry name" value="Glyco_hydro_79C"/>
    <property type="match status" value="1"/>
</dbReference>
<gene>
    <name evidence="3" type="ORF">BP5796_12032</name>
</gene>
<dbReference type="PANTHER" id="PTHR36183:SF2">
    <property type="entry name" value="BETA-GLUCURONIDASE C-TERMINAL DOMAIN-CONTAINING PROTEIN"/>
    <property type="match status" value="1"/>
</dbReference>
<protein>
    <recommendedName>
        <fullName evidence="2">Beta-glucuronidase C-terminal domain-containing protein</fullName>
    </recommendedName>
</protein>
<sequence length="523" mass="57342">MVTIPSSLFLFSLYALKVAAAPDNSLAFAAPPNVTNGASNVVRHDFASFSWPAHFFADFAGNASHPNLFTKDILDLLAKKSGAQPFIRIGGTSADRVWYNKSQALALVNDYSGNPVTAALGIASQVNIGPAFFDSFRTFPDTPWSWQINMGKDYGQPGAKENAMEVARLIVNAVQGRLESFEIGNEPDLMFRVGDRPANYTLTDYVREWNEYADAATEQVLKGNKYGLQGPRFFQGGTLAGINKTWTIQKLLDLGLDKGQHLCSISGHHYDDNSAGPWFSLGKSFMNHTTIASNVSFLKPDVEAARLHNPQVPYVLGETNSDANNLNITQYIGVFGSALWQVDRIFTSMAANMKRSNFIQGTTFGYTGFVPVRRDGRDPYVRPPLYAHILTADALGHLPDVQVYPLPNSVEDFSTHAIYSAGQLAKYVTINLDEWNSTTTYPRPMQRVHLAVPKSIKEVQVERLTASGASADEGVQWAGLSWNYTDGRLAQKGVHRVEKVSAKMGIVSLDVASTEAALITLCN</sequence>
<feature type="chain" id="PRO_5017748247" description="Beta-glucuronidase C-terminal domain-containing protein" evidence="1">
    <location>
        <begin position="21"/>
        <end position="523"/>
    </location>
</feature>
<evidence type="ECO:0000313" key="3">
    <source>
        <dbReference type="EMBL" id="RDW59108.1"/>
    </source>
</evidence>
<feature type="domain" description="Beta-glucuronidase C-terminal" evidence="2">
    <location>
        <begin position="416"/>
        <end position="518"/>
    </location>
</feature>
<evidence type="ECO:0000259" key="2">
    <source>
        <dbReference type="Pfam" id="PF16862"/>
    </source>
</evidence>
<dbReference type="EMBL" id="PDLN01000020">
    <property type="protein sequence ID" value="RDW59108.1"/>
    <property type="molecule type" value="Genomic_DNA"/>
</dbReference>
<keyword evidence="1" id="KW-0732">Signal</keyword>
<evidence type="ECO:0000313" key="4">
    <source>
        <dbReference type="Proteomes" id="UP000256328"/>
    </source>
</evidence>
<dbReference type="SUPFAM" id="SSF51445">
    <property type="entry name" value="(Trans)glycosidases"/>
    <property type="match status" value="1"/>
</dbReference>
<name>A0A3D8QBX1_9HELO</name>
<dbReference type="Gene3D" id="2.60.40.1180">
    <property type="entry name" value="Golgi alpha-mannosidase II"/>
    <property type="match status" value="1"/>
</dbReference>
<comment type="caution">
    <text evidence="3">The sequence shown here is derived from an EMBL/GenBank/DDBJ whole genome shotgun (WGS) entry which is preliminary data.</text>
</comment>
<dbReference type="InterPro" id="IPR017853">
    <property type="entry name" value="GH"/>
</dbReference>
<evidence type="ECO:0000256" key="1">
    <source>
        <dbReference type="SAM" id="SignalP"/>
    </source>
</evidence>
<organism evidence="3 4">
    <name type="scientific">Coleophoma crateriformis</name>
    <dbReference type="NCBI Taxonomy" id="565419"/>
    <lineage>
        <taxon>Eukaryota</taxon>
        <taxon>Fungi</taxon>
        <taxon>Dikarya</taxon>
        <taxon>Ascomycota</taxon>
        <taxon>Pezizomycotina</taxon>
        <taxon>Leotiomycetes</taxon>
        <taxon>Helotiales</taxon>
        <taxon>Dermateaceae</taxon>
        <taxon>Coleophoma</taxon>
    </lineage>
</organism>
<dbReference type="Gene3D" id="3.20.20.80">
    <property type="entry name" value="Glycosidases"/>
    <property type="match status" value="1"/>
</dbReference>
<dbReference type="Proteomes" id="UP000256328">
    <property type="component" value="Unassembled WGS sequence"/>
</dbReference>